<organism evidence="2 3">
    <name type="scientific">Kouleothrix aurantiaca</name>
    <dbReference type="NCBI Taxonomy" id="186479"/>
    <lineage>
        <taxon>Bacteria</taxon>
        <taxon>Bacillati</taxon>
        <taxon>Chloroflexota</taxon>
        <taxon>Chloroflexia</taxon>
        <taxon>Chloroflexales</taxon>
        <taxon>Roseiflexineae</taxon>
        <taxon>Roseiflexaceae</taxon>
        <taxon>Kouleothrix</taxon>
    </lineage>
</organism>
<dbReference type="InterPro" id="IPR013022">
    <property type="entry name" value="Xyl_isomerase-like_TIM-brl"/>
</dbReference>
<dbReference type="InterPro" id="IPR036237">
    <property type="entry name" value="Xyl_isomerase-like_sf"/>
</dbReference>
<feature type="domain" description="Xylose isomerase-like TIM barrel" evidence="1">
    <location>
        <begin position="5"/>
        <end position="204"/>
    </location>
</feature>
<gene>
    <name evidence="2" type="ORF">SE17_21735</name>
</gene>
<comment type="caution">
    <text evidence="2">The sequence shown here is derived from an EMBL/GenBank/DDBJ whole genome shotgun (WGS) entry which is preliminary data.</text>
</comment>
<dbReference type="EMBL" id="LJCR01000955">
    <property type="protein sequence ID" value="KPV51342.1"/>
    <property type="molecule type" value="Genomic_DNA"/>
</dbReference>
<name>A0A0P9F4B6_9CHLR</name>
<sequence length="207" mass="22620">RNEYDQSALDLLATQAAVAQRLGCTRIHTWIMPASNDLPFRENFAHHVARLQPVAQVLNEHGCRLGLEFIGPRHIRTERRYGFISSMDAMLGLAEAIGPNVGLLVDCYHWYTGLGTLADLRSLRRDDVVYVHVNDAPAGIAPEDQHDQVRRLPGATGVIDLAGFLGVLRELGYDGPVTPEPFDKSLAALGAEEACKQACAHMRAAGV</sequence>
<reference evidence="2 3" key="1">
    <citation type="submission" date="2015-09" db="EMBL/GenBank/DDBJ databases">
        <title>Draft genome sequence of Kouleothrix aurantiaca JCM 19913.</title>
        <authorList>
            <person name="Hemp J."/>
        </authorList>
    </citation>
    <scope>NUCLEOTIDE SEQUENCE [LARGE SCALE GENOMIC DNA]</scope>
    <source>
        <strain evidence="2 3">COM-B</strain>
    </source>
</reference>
<proteinExistence type="predicted"/>
<dbReference type="PANTHER" id="PTHR12110:SF21">
    <property type="entry name" value="XYLOSE ISOMERASE-LIKE TIM BARREL DOMAIN-CONTAINING PROTEIN"/>
    <property type="match status" value="1"/>
</dbReference>
<dbReference type="PANTHER" id="PTHR12110">
    <property type="entry name" value="HYDROXYPYRUVATE ISOMERASE"/>
    <property type="match status" value="1"/>
</dbReference>
<dbReference type="Pfam" id="PF01261">
    <property type="entry name" value="AP_endonuc_2"/>
    <property type="match status" value="1"/>
</dbReference>
<dbReference type="Gene3D" id="3.20.20.150">
    <property type="entry name" value="Divalent-metal-dependent TIM barrel enzymes"/>
    <property type="match status" value="1"/>
</dbReference>
<accession>A0A0P9F4B6</accession>
<protein>
    <recommendedName>
        <fullName evidence="1">Xylose isomerase-like TIM barrel domain-containing protein</fullName>
    </recommendedName>
</protein>
<dbReference type="InterPro" id="IPR050312">
    <property type="entry name" value="IolE/XylAMocC-like"/>
</dbReference>
<dbReference type="AlphaFoldDB" id="A0A0P9F4B6"/>
<dbReference type="Proteomes" id="UP000050509">
    <property type="component" value="Unassembled WGS sequence"/>
</dbReference>
<keyword evidence="3" id="KW-1185">Reference proteome</keyword>
<evidence type="ECO:0000313" key="3">
    <source>
        <dbReference type="Proteomes" id="UP000050509"/>
    </source>
</evidence>
<evidence type="ECO:0000259" key="1">
    <source>
        <dbReference type="Pfam" id="PF01261"/>
    </source>
</evidence>
<evidence type="ECO:0000313" key="2">
    <source>
        <dbReference type="EMBL" id="KPV51342.1"/>
    </source>
</evidence>
<feature type="non-terminal residue" evidence="2">
    <location>
        <position position="1"/>
    </location>
</feature>
<dbReference type="SUPFAM" id="SSF51658">
    <property type="entry name" value="Xylose isomerase-like"/>
    <property type="match status" value="1"/>
</dbReference>